<accession>A0A4C1YU02</accession>
<reference evidence="1 2" key="1">
    <citation type="journal article" date="2019" name="Commun. Biol.">
        <title>The bagworm genome reveals a unique fibroin gene that provides high tensile strength.</title>
        <authorList>
            <person name="Kono N."/>
            <person name="Nakamura H."/>
            <person name="Ohtoshi R."/>
            <person name="Tomita M."/>
            <person name="Numata K."/>
            <person name="Arakawa K."/>
        </authorList>
    </citation>
    <scope>NUCLEOTIDE SEQUENCE [LARGE SCALE GENOMIC DNA]</scope>
</reference>
<evidence type="ECO:0000313" key="1">
    <source>
        <dbReference type="EMBL" id="GBP79746.1"/>
    </source>
</evidence>
<dbReference type="Proteomes" id="UP000299102">
    <property type="component" value="Unassembled WGS sequence"/>
</dbReference>
<dbReference type="AlphaFoldDB" id="A0A4C1YU02"/>
<protein>
    <submittedName>
        <fullName evidence="1">Uncharacterized protein</fullName>
    </submittedName>
</protein>
<name>A0A4C1YU02_EUMVA</name>
<sequence length="141" mass="15771">MDPFQSNYSIPRRYVTPICGTHLRDYANRSPTPELDCGVARGAGGAGPTPIDMDIVIGRRIKRVRSVKARWKVGQWRRAPYIARFRCARADVASTTIDVVQRPYIPTSPNDEMEQILPNAKNSDYFVPPPSAHCARVAESD</sequence>
<proteinExistence type="predicted"/>
<gene>
    <name evidence="1" type="ORF">EVAR_67521_1</name>
</gene>
<organism evidence="1 2">
    <name type="scientific">Eumeta variegata</name>
    <name type="common">Bagworm moth</name>
    <name type="synonym">Eumeta japonica</name>
    <dbReference type="NCBI Taxonomy" id="151549"/>
    <lineage>
        <taxon>Eukaryota</taxon>
        <taxon>Metazoa</taxon>
        <taxon>Ecdysozoa</taxon>
        <taxon>Arthropoda</taxon>
        <taxon>Hexapoda</taxon>
        <taxon>Insecta</taxon>
        <taxon>Pterygota</taxon>
        <taxon>Neoptera</taxon>
        <taxon>Endopterygota</taxon>
        <taxon>Lepidoptera</taxon>
        <taxon>Glossata</taxon>
        <taxon>Ditrysia</taxon>
        <taxon>Tineoidea</taxon>
        <taxon>Psychidae</taxon>
        <taxon>Oiketicinae</taxon>
        <taxon>Eumeta</taxon>
    </lineage>
</organism>
<keyword evidence="2" id="KW-1185">Reference proteome</keyword>
<dbReference type="EMBL" id="BGZK01001428">
    <property type="protein sequence ID" value="GBP79746.1"/>
    <property type="molecule type" value="Genomic_DNA"/>
</dbReference>
<comment type="caution">
    <text evidence="1">The sequence shown here is derived from an EMBL/GenBank/DDBJ whole genome shotgun (WGS) entry which is preliminary data.</text>
</comment>
<evidence type="ECO:0000313" key="2">
    <source>
        <dbReference type="Proteomes" id="UP000299102"/>
    </source>
</evidence>